<feature type="compositionally biased region" description="Basic and acidic residues" evidence="1">
    <location>
        <begin position="208"/>
        <end position="217"/>
    </location>
</feature>
<dbReference type="AlphaFoldDB" id="A0A7X0DRL8"/>
<keyword evidence="6" id="KW-1185">Reference proteome</keyword>
<dbReference type="Proteomes" id="UP000536100">
    <property type="component" value="Unassembled WGS sequence"/>
</dbReference>
<evidence type="ECO:0000313" key="4">
    <source>
        <dbReference type="EMBL" id="WNY70969.1"/>
    </source>
</evidence>
<evidence type="ECO:0000313" key="2">
    <source>
        <dbReference type="EMBL" id="MBB6213404.1"/>
    </source>
</evidence>
<keyword evidence="4" id="KW-0614">Plasmid</keyword>
<reference evidence="4 6" key="2">
    <citation type="submission" date="2023-07" db="EMBL/GenBank/DDBJ databases">
        <title>Genome sequencing of multiple Borrelia sensu lato isolates.</title>
        <authorList>
            <person name="Mongodin E.F."/>
            <person name="Rudenko N."/>
            <person name="Fraser C.M."/>
            <person name="Schutzer S."/>
            <person name="Luft B."/>
            <person name="Morgan R."/>
            <person name="Chastens S."/>
            <person name="Qiu W."/>
        </authorList>
    </citation>
    <scope>NUCLEOTIDE SEQUENCE [LARGE SCALE GENOMIC DNA]</scope>
    <source>
        <strain evidence="4 6">CA446</strain>
        <plasmid evidence="4 6">lp54</plasmid>
    </source>
</reference>
<evidence type="ECO:0008006" key="7">
    <source>
        <dbReference type="Google" id="ProtNLM"/>
    </source>
</evidence>
<dbReference type="Proteomes" id="UP001302829">
    <property type="component" value="Plasmid lp54"/>
</dbReference>
<feature type="region of interest" description="Disordered" evidence="1">
    <location>
        <begin position="176"/>
        <end position="295"/>
    </location>
</feature>
<organism evidence="3 5">
    <name type="scientific">Borreliella californiensis</name>
    <dbReference type="NCBI Taxonomy" id="373543"/>
    <lineage>
        <taxon>Bacteria</taxon>
        <taxon>Pseudomonadati</taxon>
        <taxon>Spirochaetota</taxon>
        <taxon>Spirochaetia</taxon>
        <taxon>Spirochaetales</taxon>
        <taxon>Borreliaceae</taxon>
        <taxon>Borreliella</taxon>
    </lineage>
</organism>
<evidence type="ECO:0000313" key="6">
    <source>
        <dbReference type="Proteomes" id="UP001302829"/>
    </source>
</evidence>
<protein>
    <recommendedName>
        <fullName evidence="7">Outer membrane protein</fullName>
    </recommendedName>
</protein>
<sequence length="295" mass="35050">MRQFKFILIFFLFIVSTTYASEARPFDFKKWNFKRDIDLAYVLMHDIDNGILIKSQDKAGSIKRQEILTKLNALNAYCNNLQKIIKKRLTLSRFKKEVELPLLKIFKKYKYLTRNYKNKSLIENPEYTKLIAERIIKKAFFLENYFQSSSRLKNVKSLENIKKRIDNQSNLKSLKGKTKRFVGSKASSFKPSKRPQGEKKCNKRRILSKHDLNRAEGEFLADPDQDLDELESSFQDESESEYQDESESEYQDESENEYQDESENEYQDESENEYDVFKEDQSEDEFFDSLEGQFS</sequence>
<proteinExistence type="predicted"/>
<dbReference type="RefSeq" id="WP_184125356.1">
    <property type="nucleotide sequence ID" value="NZ_CP124075.1"/>
</dbReference>
<dbReference type="EMBL" id="JACHFB010000003">
    <property type="protein sequence ID" value="MBB6213437.1"/>
    <property type="molecule type" value="Genomic_DNA"/>
</dbReference>
<name>A0A7X0DRL8_9SPIR</name>
<evidence type="ECO:0000256" key="1">
    <source>
        <dbReference type="SAM" id="MobiDB-lite"/>
    </source>
</evidence>
<geneLocation type="plasmid" evidence="4 6">
    <name>lp54</name>
</geneLocation>
<dbReference type="EMBL" id="JACHFB010000003">
    <property type="protein sequence ID" value="MBB6213404.1"/>
    <property type="molecule type" value="Genomic_DNA"/>
</dbReference>
<feature type="compositionally biased region" description="Acidic residues" evidence="1">
    <location>
        <begin position="219"/>
        <end position="274"/>
    </location>
</feature>
<evidence type="ECO:0000313" key="5">
    <source>
        <dbReference type="Proteomes" id="UP000536100"/>
    </source>
</evidence>
<dbReference type="EMBL" id="CP132479">
    <property type="protein sequence ID" value="WNY70969.1"/>
    <property type="molecule type" value="Genomic_DNA"/>
</dbReference>
<accession>A0A7X0DRL8</accession>
<evidence type="ECO:0000313" key="3">
    <source>
        <dbReference type="EMBL" id="MBB6213437.1"/>
    </source>
</evidence>
<gene>
    <name evidence="2" type="ORF">HNP67_000899</name>
    <name evidence="3" type="ORF">HNP67_000932</name>
    <name evidence="4" type="ORF">QIA39_04695</name>
</gene>
<reference evidence="3 5" key="1">
    <citation type="submission" date="2020-08" db="EMBL/GenBank/DDBJ databases">
        <title>Genomic Encyclopedia of Type Strains, Phase IV (KMG-IV): sequencing the most valuable type-strain genomes for metagenomic binning, comparative biology and taxonomic classification.</title>
        <authorList>
            <person name="Goeker M."/>
        </authorList>
    </citation>
    <scope>NUCLEOTIDE SEQUENCE [LARGE SCALE GENOMIC DNA]</scope>
    <source>
        <strain evidence="3 5">DSM 17989</strain>
    </source>
</reference>